<dbReference type="Proteomes" id="UP000094565">
    <property type="component" value="Chromosome 1"/>
</dbReference>
<dbReference type="InterPro" id="IPR036047">
    <property type="entry name" value="F-box-like_dom_sf"/>
</dbReference>
<keyword evidence="4" id="KW-1185">Reference proteome</keyword>
<dbReference type="SUPFAM" id="SSF81383">
    <property type="entry name" value="F-box domain"/>
    <property type="match status" value="1"/>
</dbReference>
<sequence length="362" mass="42539">MTLDSQLQTLSIKSDGALDLSKLDDKQRRAYDLFHQANEKEMEGAMSDAVELYRKAYKLDEKVDRWYRYQDLTKQASPHSKNTIEKPPIDLELVKKINVRELLNSFNEDQITPEVEDEPSPLHLLSDDLLIYIMELLCDGDLSSWFHFAMTCKKLSYLGLHNKSIWEKLCNIVYSRQRYNEDAPGNQDQMCQNMWKGDWHLMLSQRPFLKFNGAYISIINYYREGGRPDMSNSWSNPIRCVTYYRFVRFYPDGTCQRLLTFLSPKIVVPRLNKNYHELGLENVYRGTWKMTMDGQVLITGEGSVEGYSFSETLQIKNLGRMKHHKLHWISAYFQNKEDGELKHFSLAKERPFTFSRVKSYAV</sequence>
<name>A0A1B2J9T5_PICPA</name>
<reference evidence="3 4" key="1">
    <citation type="submission" date="2016-02" db="EMBL/GenBank/DDBJ databases">
        <title>Comparative genomic and transcriptomic foundation for Pichia pastoris.</title>
        <authorList>
            <person name="Love K.R."/>
            <person name="Shah K.A."/>
            <person name="Whittaker C.A."/>
            <person name="Wu J."/>
            <person name="Bartlett M.C."/>
            <person name="Ma D."/>
            <person name="Leeson R.L."/>
            <person name="Priest M."/>
            <person name="Young S.K."/>
            <person name="Love J.C."/>
        </authorList>
    </citation>
    <scope>NUCLEOTIDE SEQUENCE [LARGE SCALE GENOMIC DNA]</scope>
    <source>
        <strain evidence="3 4">ATCC 28485</strain>
    </source>
</reference>
<dbReference type="InterPro" id="IPR045464">
    <property type="entry name" value="Hrt3/FBXO9_C"/>
</dbReference>
<dbReference type="PANTHER" id="PTHR12874:SF9">
    <property type="entry name" value="F-BOX ONLY PROTEIN 48"/>
    <property type="match status" value="1"/>
</dbReference>
<evidence type="ECO:0000256" key="1">
    <source>
        <dbReference type="ARBA" id="ARBA00022786"/>
    </source>
</evidence>
<dbReference type="GO" id="GO:0005737">
    <property type="term" value="C:cytoplasm"/>
    <property type="evidence" value="ECO:0007669"/>
    <property type="project" value="TreeGrafter"/>
</dbReference>
<evidence type="ECO:0000259" key="2">
    <source>
        <dbReference type="Pfam" id="PF19270"/>
    </source>
</evidence>
<evidence type="ECO:0000313" key="4">
    <source>
        <dbReference type="Proteomes" id="UP000094565"/>
    </source>
</evidence>
<dbReference type="Pfam" id="PF19270">
    <property type="entry name" value="FBO_C"/>
    <property type="match status" value="1"/>
</dbReference>
<gene>
    <name evidence="3" type="primary">HRT3</name>
    <name evidence="3" type="ORF">ATY40_BA7500374</name>
</gene>
<keyword evidence="1" id="KW-0833">Ubl conjugation pathway</keyword>
<evidence type="ECO:0000313" key="3">
    <source>
        <dbReference type="EMBL" id="ANZ74814.1"/>
    </source>
</evidence>
<proteinExistence type="predicted"/>
<dbReference type="OrthoDB" id="2117972at2759"/>
<dbReference type="PANTHER" id="PTHR12874">
    <property type="entry name" value="F-BOX ONLY PROTEIN 48-RELATED"/>
    <property type="match status" value="1"/>
</dbReference>
<dbReference type="GO" id="GO:0031146">
    <property type="term" value="P:SCF-dependent proteasomal ubiquitin-dependent protein catabolic process"/>
    <property type="evidence" value="ECO:0007669"/>
    <property type="project" value="TreeGrafter"/>
</dbReference>
<protein>
    <submittedName>
        <fullName evidence="3">BA75_00374T0</fullName>
    </submittedName>
</protein>
<feature type="domain" description="F-box protein Hrt3/FBXO9 C-terminal" evidence="2">
    <location>
        <begin position="189"/>
        <end position="294"/>
    </location>
</feature>
<dbReference type="EMBL" id="CP014584">
    <property type="protein sequence ID" value="ANZ74814.1"/>
    <property type="molecule type" value="Genomic_DNA"/>
</dbReference>
<organism evidence="3 4">
    <name type="scientific">Komagataella pastoris</name>
    <name type="common">Yeast</name>
    <name type="synonym">Pichia pastoris</name>
    <dbReference type="NCBI Taxonomy" id="4922"/>
    <lineage>
        <taxon>Eukaryota</taxon>
        <taxon>Fungi</taxon>
        <taxon>Dikarya</taxon>
        <taxon>Ascomycota</taxon>
        <taxon>Saccharomycotina</taxon>
        <taxon>Pichiomycetes</taxon>
        <taxon>Pichiales</taxon>
        <taxon>Pichiaceae</taxon>
        <taxon>Komagataella</taxon>
    </lineage>
</organism>
<dbReference type="GO" id="GO:0019005">
    <property type="term" value="C:SCF ubiquitin ligase complex"/>
    <property type="evidence" value="ECO:0007669"/>
    <property type="project" value="TreeGrafter"/>
</dbReference>
<dbReference type="AlphaFoldDB" id="A0A1B2J9T5"/>
<accession>A0A1B2J9T5</accession>